<keyword evidence="4 8" id="KW-1133">Transmembrane helix</keyword>
<evidence type="ECO:0000313" key="9">
    <source>
        <dbReference type="EMBL" id="KAF4677903.1"/>
    </source>
</evidence>
<keyword evidence="10" id="KW-1185">Reference proteome</keyword>
<accession>A0A7J6N205</accession>
<sequence>MLPPRCPENSEPLLIPTATASTASSSEEDDIAKGRVIVCPVDATPEGLDSKRRPKFSFRTFIRYAGPGWLMSLAYLDPGNLEADLQSGVYTGFQLSWVMLVAHAVGLLLQCLSARLGFVTGKSLAQHCRAGYGKRTGTILWILTEIAIIGSDIQEVLGSAVAFRLLFGIPLWIGCIITAADTFTFMAAQYLHGTRVLEGFVVSIIMIMCACFFANLEIVKPEPIDVALGFVPSVASYAVVQMVGVVGAVIMPHNIYLHSSLISSTRRVDRRNPRALEQASLYFSLDATVALVVSFMINTAIMTSFAQGFFSPHCAANPSGTLGCNTSASVPGLECVLNDCSCTNSVGQQGFCTSIGLSNGGSALASLMGSSEFAATLFAIGVLAAGQASTMTGSLAGQYVMEGFLGLHVPLWLRLLITRSIALVPALAVAIWQTSSAGNSASSLSAVNDWLNILQSVQLPFALLPLLHFVGDPRVMGHDWAIGRRLKSLCWACALALIVINAYLLHSQLATLQGGILFMTLGVAAFMGYLTLMAIAAHADEKWWVRPIAGAFASQTADFFTYPIDTSKTRLQLSGEAGGAKRYNGMADAIKKVYHNEGPTGLYKGFSAALVRQGLYRGLVFALYEPLRDETCKLLGEDKSSASLKVKILAGGVGGIIGSALINPVDVIKVRMQGDLKVGAERRYRNVFDGLYKMYKAEGMKGISVGVIPNMQRAFLVNAAELATYDQCKEEIVKVFGDNTFSYFVSSMIAGLVAAIVSTPVDVAKTRLMNQDLTKGRAYKGLTDCLVKTVKSEGVFALYKGFIPNWVRIGPYTTIAFIAFEEYRKQAVSIAMGPNPRSKPSTGYNEFKRREKQQKFQRKAKQVKKYHRMLQHEGASESVATGREDYEDRLFNPFGKPRVTQPTGETTVAVEDTDPAHLQAPIADDVSPAEIEVEKNEAAPLAEEEPPIDDEPSEAPPALPAAKELEARKNPFKKEQRLHQKREAERERQQREKEEREEEIKNQKIRAAKERRAHGRLLSARTKKGQPKMHLQLESMMRRYKKKHNKSE</sequence>
<feature type="transmembrane region" description="Helical" evidence="8">
    <location>
        <begin position="452"/>
        <end position="469"/>
    </location>
</feature>
<dbReference type="InterPro" id="IPR023395">
    <property type="entry name" value="MCP_dom_sf"/>
</dbReference>
<feature type="transmembrane region" description="Helical" evidence="8">
    <location>
        <begin position="139"/>
        <end position="163"/>
    </location>
</feature>
<protein>
    <submittedName>
        <fullName evidence="9">Uncharacterized protein</fullName>
    </submittedName>
</protein>
<feature type="region of interest" description="Disordered" evidence="7">
    <location>
        <begin position="936"/>
        <end position="1030"/>
    </location>
</feature>
<feature type="transmembrane region" description="Helical" evidence="8">
    <location>
        <begin position="279"/>
        <end position="301"/>
    </location>
</feature>
<dbReference type="NCBIfam" id="NF037982">
    <property type="entry name" value="Nramp_1"/>
    <property type="match status" value="1"/>
</dbReference>
<evidence type="ECO:0000256" key="2">
    <source>
        <dbReference type="ARBA" id="ARBA00022448"/>
    </source>
</evidence>
<feature type="compositionally biased region" description="Basic residues" evidence="7">
    <location>
        <begin position="1011"/>
        <end position="1027"/>
    </location>
</feature>
<dbReference type="InterPro" id="IPR001046">
    <property type="entry name" value="NRAMP_fam"/>
</dbReference>
<feature type="transmembrane region" description="Helical" evidence="8">
    <location>
        <begin position="411"/>
        <end position="432"/>
    </location>
</feature>
<evidence type="ECO:0000256" key="5">
    <source>
        <dbReference type="ARBA" id="ARBA00023136"/>
    </source>
</evidence>
<dbReference type="AlphaFoldDB" id="A0A7J6N205"/>
<proteinExistence type="predicted"/>
<feature type="compositionally biased region" description="Basic and acidic residues" evidence="7">
    <location>
        <begin position="963"/>
        <end position="1010"/>
    </location>
</feature>
<dbReference type="PROSITE" id="PS50920">
    <property type="entry name" value="SOLCAR"/>
    <property type="match status" value="3"/>
</dbReference>
<evidence type="ECO:0000256" key="4">
    <source>
        <dbReference type="ARBA" id="ARBA00022989"/>
    </source>
</evidence>
<evidence type="ECO:0000256" key="3">
    <source>
        <dbReference type="ARBA" id="ARBA00022692"/>
    </source>
</evidence>
<dbReference type="SUPFAM" id="SSF103506">
    <property type="entry name" value="Mitochondrial carrier"/>
    <property type="match status" value="1"/>
</dbReference>
<dbReference type="Proteomes" id="UP000591131">
    <property type="component" value="Unassembled WGS sequence"/>
</dbReference>
<feature type="repeat" description="Solcar" evidence="6">
    <location>
        <begin position="541"/>
        <end position="630"/>
    </location>
</feature>
<dbReference type="PANTHER" id="PTHR11706:SF33">
    <property type="entry name" value="NATURAL RESISTANCE-ASSOCIATED MACROPHAGE PROTEIN 2"/>
    <property type="match status" value="1"/>
</dbReference>
<reference evidence="9 10" key="1">
    <citation type="submission" date="2020-04" db="EMBL/GenBank/DDBJ databases">
        <title>Perkinsus chesapeaki whole genome sequence.</title>
        <authorList>
            <person name="Bogema D.R."/>
        </authorList>
    </citation>
    <scope>NUCLEOTIDE SEQUENCE [LARGE SCALE GENOMIC DNA]</scope>
    <source>
        <strain evidence="9">ATCC PRA-425</strain>
    </source>
</reference>
<dbReference type="Pfam" id="PF01566">
    <property type="entry name" value="Nramp"/>
    <property type="match status" value="1"/>
</dbReference>
<feature type="transmembrane region" description="Helical" evidence="8">
    <location>
        <begin position="373"/>
        <end position="399"/>
    </location>
</feature>
<evidence type="ECO:0000256" key="6">
    <source>
        <dbReference type="PROSITE-ProRule" id="PRU00282"/>
    </source>
</evidence>
<feature type="transmembrane region" description="Helical" evidence="8">
    <location>
        <begin position="200"/>
        <end position="218"/>
    </location>
</feature>
<evidence type="ECO:0000313" key="10">
    <source>
        <dbReference type="Proteomes" id="UP000591131"/>
    </source>
</evidence>
<feature type="compositionally biased region" description="Acidic residues" evidence="7">
    <location>
        <begin position="942"/>
        <end position="953"/>
    </location>
</feature>
<feature type="transmembrane region" description="Helical" evidence="8">
    <location>
        <begin position="169"/>
        <end position="188"/>
    </location>
</feature>
<name>A0A7J6N205_PERCH</name>
<feature type="transmembrane region" description="Helical" evidence="8">
    <location>
        <begin position="489"/>
        <end position="506"/>
    </location>
</feature>
<dbReference type="PANTHER" id="PTHR11706">
    <property type="entry name" value="SOLUTE CARRIER PROTEIN FAMILY 11 MEMBER"/>
    <property type="match status" value="1"/>
</dbReference>
<keyword evidence="3 6" id="KW-0812">Transmembrane</keyword>
<dbReference type="InterPro" id="IPR018108">
    <property type="entry name" value="MCP_transmembrane"/>
</dbReference>
<dbReference type="Pfam" id="PF00153">
    <property type="entry name" value="Mito_carr"/>
    <property type="match status" value="3"/>
</dbReference>
<feature type="region of interest" description="Disordered" evidence="7">
    <location>
        <begin position="831"/>
        <end position="855"/>
    </location>
</feature>
<feature type="transmembrane region" description="Helical" evidence="8">
    <location>
        <begin position="512"/>
        <end position="536"/>
    </location>
</feature>
<feature type="repeat" description="Solcar" evidence="6">
    <location>
        <begin position="738"/>
        <end position="826"/>
    </location>
</feature>
<evidence type="ECO:0000256" key="1">
    <source>
        <dbReference type="ARBA" id="ARBA00004141"/>
    </source>
</evidence>
<feature type="transmembrane region" description="Helical" evidence="8">
    <location>
        <begin position="238"/>
        <end position="258"/>
    </location>
</feature>
<dbReference type="GO" id="GO:0005384">
    <property type="term" value="F:manganese ion transmembrane transporter activity"/>
    <property type="evidence" value="ECO:0007669"/>
    <property type="project" value="TreeGrafter"/>
</dbReference>
<dbReference type="NCBIfam" id="TIGR01197">
    <property type="entry name" value="nramp"/>
    <property type="match status" value="1"/>
</dbReference>
<dbReference type="PRINTS" id="PR00447">
    <property type="entry name" value="NATRESASSCMP"/>
</dbReference>
<comment type="subcellular location">
    <subcellularLocation>
        <location evidence="1">Membrane</location>
        <topology evidence="1">Multi-pass membrane protein</topology>
    </subcellularLocation>
</comment>
<keyword evidence="5 6" id="KW-0472">Membrane</keyword>
<dbReference type="GO" id="GO:0015086">
    <property type="term" value="F:cadmium ion transmembrane transporter activity"/>
    <property type="evidence" value="ECO:0007669"/>
    <property type="project" value="TreeGrafter"/>
</dbReference>
<evidence type="ECO:0000256" key="7">
    <source>
        <dbReference type="SAM" id="MobiDB-lite"/>
    </source>
</evidence>
<feature type="repeat" description="Solcar" evidence="6">
    <location>
        <begin position="642"/>
        <end position="731"/>
    </location>
</feature>
<organism evidence="9 10">
    <name type="scientific">Perkinsus chesapeaki</name>
    <name type="common">Clam parasite</name>
    <name type="synonym">Perkinsus andrewsi</name>
    <dbReference type="NCBI Taxonomy" id="330153"/>
    <lineage>
        <taxon>Eukaryota</taxon>
        <taxon>Sar</taxon>
        <taxon>Alveolata</taxon>
        <taxon>Perkinsozoa</taxon>
        <taxon>Perkinsea</taxon>
        <taxon>Perkinsida</taxon>
        <taxon>Perkinsidae</taxon>
        <taxon>Perkinsus</taxon>
    </lineage>
</organism>
<dbReference type="Gene3D" id="1.50.40.10">
    <property type="entry name" value="Mitochondrial carrier domain"/>
    <property type="match status" value="1"/>
</dbReference>
<feature type="transmembrane region" description="Helical" evidence="8">
    <location>
        <begin position="60"/>
        <end position="76"/>
    </location>
</feature>
<keyword evidence="2" id="KW-0813">Transport</keyword>
<dbReference type="GO" id="GO:0034755">
    <property type="term" value="P:iron ion transmembrane transport"/>
    <property type="evidence" value="ECO:0007669"/>
    <property type="project" value="TreeGrafter"/>
</dbReference>
<dbReference type="OrthoDB" id="409173at2759"/>
<evidence type="ECO:0000256" key="8">
    <source>
        <dbReference type="SAM" id="Phobius"/>
    </source>
</evidence>
<feature type="transmembrane region" description="Helical" evidence="8">
    <location>
        <begin position="96"/>
        <end position="118"/>
    </location>
</feature>
<gene>
    <name evidence="9" type="ORF">FOL47_008969</name>
</gene>
<feature type="transmembrane region" description="Helical" evidence="8">
    <location>
        <begin position="741"/>
        <end position="761"/>
    </location>
</feature>
<dbReference type="GO" id="GO:0005886">
    <property type="term" value="C:plasma membrane"/>
    <property type="evidence" value="ECO:0007669"/>
    <property type="project" value="TreeGrafter"/>
</dbReference>
<dbReference type="EMBL" id="JAAPAO010000006">
    <property type="protein sequence ID" value="KAF4677903.1"/>
    <property type="molecule type" value="Genomic_DNA"/>
</dbReference>
<comment type="caution">
    <text evidence="9">The sequence shown here is derived from an EMBL/GenBank/DDBJ whole genome shotgun (WGS) entry which is preliminary data.</text>
</comment>